<evidence type="ECO:0000259" key="4">
    <source>
        <dbReference type="SMART" id="SM00967"/>
    </source>
</evidence>
<keyword evidence="3 5" id="KW-0808">Transferase</keyword>
<dbReference type="EC" id="2.1.1.-" evidence="5"/>
<dbReference type="CDD" id="cd18103">
    <property type="entry name" value="SpoU-like_RlmB"/>
    <property type="match status" value="1"/>
</dbReference>
<dbReference type="Pfam" id="PF08032">
    <property type="entry name" value="SpoU_sub_bind"/>
    <property type="match status" value="1"/>
</dbReference>
<evidence type="ECO:0000256" key="2">
    <source>
        <dbReference type="ARBA" id="ARBA00022603"/>
    </source>
</evidence>
<dbReference type="GO" id="GO:0003723">
    <property type="term" value="F:RNA binding"/>
    <property type="evidence" value="ECO:0007669"/>
    <property type="project" value="InterPro"/>
</dbReference>
<dbReference type="GO" id="GO:0070039">
    <property type="term" value="F:rRNA (guanosine-2'-O-)-methyltransferase activity"/>
    <property type="evidence" value="ECO:0007669"/>
    <property type="project" value="TreeGrafter"/>
</dbReference>
<dbReference type="SUPFAM" id="SSF75217">
    <property type="entry name" value="alpha/beta knot"/>
    <property type="match status" value="1"/>
</dbReference>
<sequence>MSKSIIITSFHAVQAQLKSNPTCFIKVFILNKRCDKRLNTLTSEFNNFGISVQRCTKIQLDKLSNHQTHQGVAAEILLPTLPDQGELISYVSKLDNAGFILILDSIQDPRNLGACLRSANAAGVHCVVINKNGSAPINSLVHKTSAGALNQLKIFQVTNLSRTIKALQQKNIWVIGLDGSVNISIYQIDLTIPNAIIMGAEGSGLRRLTKQSCDQLAKIPMQGKVESLNVSVATGVTLFEVNRQRLL</sequence>
<dbReference type="SUPFAM" id="SSF55315">
    <property type="entry name" value="L30e-like"/>
    <property type="match status" value="1"/>
</dbReference>
<dbReference type="Proteomes" id="UP000002587">
    <property type="component" value="Chromosome"/>
</dbReference>
<dbReference type="PANTHER" id="PTHR46429">
    <property type="entry name" value="23S RRNA (GUANOSINE-2'-O-)-METHYLTRANSFERASE RLMB"/>
    <property type="match status" value="1"/>
</dbReference>
<dbReference type="Pfam" id="PF00588">
    <property type="entry name" value="SpoU_methylase"/>
    <property type="match status" value="1"/>
</dbReference>
<dbReference type="PANTHER" id="PTHR46429:SF1">
    <property type="entry name" value="23S RRNA (GUANOSINE-2'-O-)-METHYLTRANSFERASE RLMB"/>
    <property type="match status" value="1"/>
</dbReference>
<protein>
    <submittedName>
        <fullName evidence="5">23S rRNA Gm-2251 2'-O-methyltransferase</fullName>
        <ecNumber evidence="5">2.1.1.-</ecNumber>
    </submittedName>
</protein>
<dbReference type="STRING" id="413404.Rmag_0537"/>
<dbReference type="InterPro" id="IPR013123">
    <property type="entry name" value="SpoU_subst-bd"/>
</dbReference>
<accession>A1AWI4</accession>
<dbReference type="FunFam" id="3.40.1280.10:FF:000008">
    <property type="entry name" value="Group 3 RNA methyltransferase TrmH"/>
    <property type="match status" value="1"/>
</dbReference>
<dbReference type="InterPro" id="IPR029064">
    <property type="entry name" value="Ribosomal_eL30-like_sf"/>
</dbReference>
<dbReference type="InterPro" id="IPR001537">
    <property type="entry name" value="SpoU_MeTrfase"/>
</dbReference>
<dbReference type="AlphaFoldDB" id="A1AWI4"/>
<organism evidence="5 6">
    <name type="scientific">Ruthia magnifica subsp. Calyptogena magnifica</name>
    <dbReference type="NCBI Taxonomy" id="413404"/>
    <lineage>
        <taxon>Bacteria</taxon>
        <taxon>Pseudomonadati</taxon>
        <taxon>Pseudomonadota</taxon>
        <taxon>Gammaproteobacteria</taxon>
        <taxon>Candidatus Pseudothioglobaceae</taxon>
        <taxon>Candidatus Ruthturnera</taxon>
    </lineage>
</organism>
<dbReference type="EMBL" id="CP000488">
    <property type="protein sequence ID" value="ABL02291.1"/>
    <property type="molecule type" value="Genomic_DNA"/>
</dbReference>
<proteinExistence type="inferred from homology"/>
<dbReference type="KEGG" id="rma:Rmag_0537"/>
<evidence type="ECO:0000256" key="1">
    <source>
        <dbReference type="ARBA" id="ARBA00007228"/>
    </source>
</evidence>
<name>A1AWI4_RUTMC</name>
<feature type="domain" description="RNA 2-O ribose methyltransferase substrate binding" evidence="4">
    <location>
        <begin position="6"/>
        <end position="82"/>
    </location>
</feature>
<dbReference type="InterPro" id="IPR029026">
    <property type="entry name" value="tRNA_m1G_MTases_N"/>
</dbReference>
<keyword evidence="6" id="KW-1185">Reference proteome</keyword>
<dbReference type="RefSeq" id="WP_011737916.1">
    <property type="nucleotide sequence ID" value="NC_008610.1"/>
</dbReference>
<dbReference type="SMART" id="SM00967">
    <property type="entry name" value="SpoU_sub_bind"/>
    <property type="match status" value="1"/>
</dbReference>
<dbReference type="InterPro" id="IPR004441">
    <property type="entry name" value="rRNA_MeTrfase_TrmH"/>
</dbReference>
<dbReference type="GO" id="GO:0005829">
    <property type="term" value="C:cytosol"/>
    <property type="evidence" value="ECO:0007669"/>
    <property type="project" value="TreeGrafter"/>
</dbReference>
<gene>
    <name evidence="5" type="ordered locus">Rmag_0537</name>
</gene>
<dbReference type="Gene3D" id="3.30.1330.30">
    <property type="match status" value="1"/>
</dbReference>
<comment type="similarity">
    <text evidence="1">Belongs to the class IV-like SAM-binding methyltransferase superfamily. RNA methyltransferase TrmH family.</text>
</comment>
<dbReference type="HOGENOM" id="CLU_021322_0_1_6"/>
<dbReference type="OrthoDB" id="9785673at2"/>
<dbReference type="Gene3D" id="3.40.1280.10">
    <property type="match status" value="1"/>
</dbReference>
<evidence type="ECO:0000256" key="3">
    <source>
        <dbReference type="ARBA" id="ARBA00022679"/>
    </source>
</evidence>
<dbReference type="eggNOG" id="COG0566">
    <property type="taxonomic scope" value="Bacteria"/>
</dbReference>
<evidence type="ECO:0000313" key="6">
    <source>
        <dbReference type="Proteomes" id="UP000002587"/>
    </source>
</evidence>
<evidence type="ECO:0000313" key="5">
    <source>
        <dbReference type="EMBL" id="ABL02291.1"/>
    </source>
</evidence>
<dbReference type="InterPro" id="IPR029028">
    <property type="entry name" value="Alpha/beta_knot_MTases"/>
</dbReference>
<dbReference type="NCBIfam" id="TIGR00186">
    <property type="entry name" value="rRNA_methyl_3"/>
    <property type="match status" value="1"/>
</dbReference>
<reference evidence="5 6" key="1">
    <citation type="journal article" date="2007" name="Science">
        <title>The Calyptogena magnifica chemoautotrophic symbiont genome.</title>
        <authorList>
            <person name="Newton I.L.G."/>
            <person name="Woyke T."/>
            <person name="Auchtung T.A."/>
            <person name="Dilly G.F."/>
            <person name="Dutton R.J."/>
            <person name="Fisher M.C."/>
            <person name="Fontanez K.M."/>
            <person name="Lau E."/>
            <person name="Stewart F.J."/>
            <person name="Richardson P.M."/>
            <person name="Barry K.W."/>
            <person name="Saunders E."/>
            <person name="Detter J.C."/>
            <person name="Wu D."/>
            <person name="Eisen J.A."/>
            <person name="Cavanaugh C.M."/>
        </authorList>
    </citation>
    <scope>NUCLEOTIDE SEQUENCE [LARGE SCALE GENOMIC DNA]</scope>
    <source>
        <strain evidence="5 6">Cm</strain>
    </source>
</reference>
<keyword evidence="2 5" id="KW-0489">Methyltransferase</keyword>